<dbReference type="InterPro" id="IPR050173">
    <property type="entry name" value="ABC_transporter_C-like"/>
</dbReference>
<evidence type="ECO:0000256" key="2">
    <source>
        <dbReference type="ARBA" id="ARBA00022840"/>
    </source>
</evidence>
<name>A0AA88HU64_ARTSF</name>
<dbReference type="GO" id="GO:0016887">
    <property type="term" value="F:ATP hydrolysis activity"/>
    <property type="evidence" value="ECO:0007669"/>
    <property type="project" value="InterPro"/>
</dbReference>
<evidence type="ECO:0000256" key="1">
    <source>
        <dbReference type="ARBA" id="ARBA00022741"/>
    </source>
</evidence>
<proteinExistence type="predicted"/>
<dbReference type="GO" id="GO:0016020">
    <property type="term" value="C:membrane"/>
    <property type="evidence" value="ECO:0007669"/>
    <property type="project" value="TreeGrafter"/>
</dbReference>
<evidence type="ECO:0000259" key="3">
    <source>
        <dbReference type="Pfam" id="PF00005"/>
    </source>
</evidence>
<dbReference type="SUPFAM" id="SSF52540">
    <property type="entry name" value="P-loop containing nucleoside triphosphate hydrolases"/>
    <property type="match status" value="1"/>
</dbReference>
<dbReference type="FunFam" id="3.40.50.300:FF:003492">
    <property type="entry name" value="AGAP012735-PA"/>
    <property type="match status" value="1"/>
</dbReference>
<dbReference type="PANTHER" id="PTHR24223">
    <property type="entry name" value="ATP-BINDING CASSETTE SUB-FAMILY C"/>
    <property type="match status" value="1"/>
</dbReference>
<dbReference type="Proteomes" id="UP001187531">
    <property type="component" value="Unassembled WGS sequence"/>
</dbReference>
<dbReference type="EMBL" id="JAVRJZ010000012">
    <property type="protein sequence ID" value="KAK2715113.1"/>
    <property type="molecule type" value="Genomic_DNA"/>
</dbReference>
<dbReference type="GO" id="GO:0005524">
    <property type="term" value="F:ATP binding"/>
    <property type="evidence" value="ECO:0007669"/>
    <property type="project" value="UniProtKB-KW"/>
</dbReference>
<dbReference type="Pfam" id="PF00005">
    <property type="entry name" value="ABC_tran"/>
    <property type="match status" value="1"/>
</dbReference>
<accession>A0AA88HU64</accession>
<gene>
    <name evidence="4" type="ORF">QYM36_009938</name>
</gene>
<keyword evidence="5" id="KW-1185">Reference proteome</keyword>
<keyword evidence="1" id="KW-0547">Nucleotide-binding</keyword>
<comment type="caution">
    <text evidence="4">The sequence shown here is derived from an EMBL/GenBank/DDBJ whole genome shotgun (WGS) entry which is preliminary data.</text>
</comment>
<dbReference type="AlphaFoldDB" id="A0AA88HU64"/>
<dbReference type="InterPro" id="IPR027417">
    <property type="entry name" value="P-loop_NTPase"/>
</dbReference>
<dbReference type="InterPro" id="IPR003439">
    <property type="entry name" value="ABC_transporter-like_ATP-bd"/>
</dbReference>
<sequence>VNLKEAILDMNGKLDADVAEGGTNLSVGQRQLVCLARALLRKNKVLILDEATANVDPRTDELIQETIRTKFKECTVLTIAHRLNTIMDSDRIIVLEAGTLKEFDSPDILLQNPEGLFYSMVQQTGKGTAEVLIEMANVAAAKKKTNQLTSENGDSEIMKKCSITENTIL</sequence>
<dbReference type="GO" id="GO:0042626">
    <property type="term" value="F:ATPase-coupled transmembrane transporter activity"/>
    <property type="evidence" value="ECO:0007669"/>
    <property type="project" value="TreeGrafter"/>
</dbReference>
<feature type="domain" description="ABC transporter" evidence="3">
    <location>
        <begin position="9"/>
        <end position="53"/>
    </location>
</feature>
<dbReference type="Gene3D" id="3.40.50.300">
    <property type="entry name" value="P-loop containing nucleotide triphosphate hydrolases"/>
    <property type="match status" value="1"/>
</dbReference>
<organism evidence="4 5">
    <name type="scientific">Artemia franciscana</name>
    <name type="common">Brine shrimp</name>
    <name type="synonym">Artemia sanfranciscana</name>
    <dbReference type="NCBI Taxonomy" id="6661"/>
    <lineage>
        <taxon>Eukaryota</taxon>
        <taxon>Metazoa</taxon>
        <taxon>Ecdysozoa</taxon>
        <taxon>Arthropoda</taxon>
        <taxon>Crustacea</taxon>
        <taxon>Branchiopoda</taxon>
        <taxon>Anostraca</taxon>
        <taxon>Artemiidae</taxon>
        <taxon>Artemia</taxon>
    </lineage>
</organism>
<feature type="non-terminal residue" evidence="4">
    <location>
        <position position="169"/>
    </location>
</feature>
<evidence type="ECO:0000313" key="4">
    <source>
        <dbReference type="EMBL" id="KAK2715113.1"/>
    </source>
</evidence>
<evidence type="ECO:0000313" key="5">
    <source>
        <dbReference type="Proteomes" id="UP001187531"/>
    </source>
</evidence>
<keyword evidence="2" id="KW-0067">ATP-binding</keyword>
<reference evidence="4" key="1">
    <citation type="submission" date="2023-07" db="EMBL/GenBank/DDBJ databases">
        <title>Chromosome-level genome assembly of Artemia franciscana.</title>
        <authorList>
            <person name="Jo E."/>
        </authorList>
    </citation>
    <scope>NUCLEOTIDE SEQUENCE</scope>
    <source>
        <tissue evidence="4">Whole body</tissue>
    </source>
</reference>
<protein>
    <recommendedName>
        <fullName evidence="3">ABC transporter domain-containing protein</fullName>
    </recommendedName>
</protein>